<sequence>MARTNYAARRAQLISTFGVGSLFPAENNSFMITSTDQWDEKRLKRVSEPRLARNLRVNELCLPPSGKSGHIPVVRFPDMLVCPRCNRLGNLRELKSRYDDPVCGLCSKKGELAPSRFVVACENGHLDDFPYAYWVHSYNPEDRENHKLSLISEGRTSSLADIIVRCSCGKARSMADAFNPLMLKEMRCGGNRPWLGWGYREKGCDKQPKTVQRGASNVWFPAVRSAISIPPYSEFLSRLVTQRAPQLSNPKILEPVAEFLLEDIVKEFQGRFSLKELRSEIERQFHGGEEDELSEKELREQEFLALMNGRQDNPDSEFVAEVMSVPEKHCAWIQAVRKVTRLREVRALYGFSRLFPREQNPEAKLSPLYPEDNVQHWLPAIETLGEGLFIALDREQVDAWAATKFARSRYEILKRNADQAAAARNTTPVPVDIVQVLLHTLSHMVIDQLALDAGYPASSIRERIYISEEQCGVLLYTATADSAGSLGGIAAQAHADRLGAALSEGIERTSWCSADPVCIESQGSGTDARNLAACHCCVLLPETSCELFNSELDRACLFGIQGQEAQGFFAWAESSGHRPQTGDQAEETGIVVPPAIEDSKWESIYLGEPKLRELIEEIADADVPVAEWGQDAGLENQWQIDLSWRSEYVAVLIDKNAERDEWLEDQGWNVFHLDDYAPSDLAHRISQDVY</sequence>
<organism evidence="2 3">
    <name type="scientific">Arthrobacter mangrovi</name>
    <dbReference type="NCBI Taxonomy" id="2966350"/>
    <lineage>
        <taxon>Bacteria</taxon>
        <taxon>Bacillati</taxon>
        <taxon>Actinomycetota</taxon>
        <taxon>Actinomycetes</taxon>
        <taxon>Micrococcales</taxon>
        <taxon>Micrococcaceae</taxon>
        <taxon>Arthrobacter</taxon>
    </lineage>
</organism>
<dbReference type="RefSeq" id="WP_264794088.1">
    <property type="nucleotide sequence ID" value="NZ_BRVS01000001.1"/>
</dbReference>
<feature type="domain" description="MrfA-like Zn-binding" evidence="1">
    <location>
        <begin position="441"/>
        <end position="538"/>
    </location>
</feature>
<protein>
    <recommendedName>
        <fullName evidence="1">MrfA-like Zn-binding domain-containing protein</fullName>
    </recommendedName>
</protein>
<evidence type="ECO:0000313" key="3">
    <source>
        <dbReference type="Proteomes" id="UP001209654"/>
    </source>
</evidence>
<dbReference type="InterPro" id="IPR018973">
    <property type="entry name" value="MZB"/>
</dbReference>
<evidence type="ECO:0000313" key="2">
    <source>
        <dbReference type="EMBL" id="GLB65928.1"/>
    </source>
</evidence>
<name>A0ABQ5MPM8_9MICC</name>
<proteinExistence type="predicted"/>
<dbReference type="Proteomes" id="UP001209654">
    <property type="component" value="Unassembled WGS sequence"/>
</dbReference>
<gene>
    <name evidence="2" type="ORF">AHIS1636_03670</name>
</gene>
<dbReference type="InterPro" id="IPR047721">
    <property type="entry name" value="DrmB"/>
</dbReference>
<dbReference type="NCBIfam" id="NF038324">
    <property type="entry name" value="DrmB_fam"/>
    <property type="match status" value="1"/>
</dbReference>
<comment type="caution">
    <text evidence="2">The sequence shown here is derived from an EMBL/GenBank/DDBJ whole genome shotgun (WGS) entry which is preliminary data.</text>
</comment>
<keyword evidence="3" id="KW-1185">Reference proteome</keyword>
<dbReference type="EMBL" id="BRVS01000001">
    <property type="protein sequence ID" value="GLB65928.1"/>
    <property type="molecule type" value="Genomic_DNA"/>
</dbReference>
<accession>A0ABQ5MPM8</accession>
<dbReference type="Pfam" id="PF09369">
    <property type="entry name" value="MZB"/>
    <property type="match status" value="1"/>
</dbReference>
<evidence type="ECO:0000259" key="1">
    <source>
        <dbReference type="Pfam" id="PF09369"/>
    </source>
</evidence>
<reference evidence="2 3" key="1">
    <citation type="journal article" date="2023" name="Int. J. Syst. Evol. Microbiol.">
        <title>Arthrobacter mangrovi sp. nov., an actinobacterium isolated from the rhizosphere of a mangrove.</title>
        <authorList>
            <person name="Hamada M."/>
            <person name="Saitou S."/>
            <person name="Enomoto N."/>
            <person name="Nanri K."/>
            <person name="Hidaka K."/>
            <person name="Miura T."/>
            <person name="Tamura T."/>
        </authorList>
    </citation>
    <scope>NUCLEOTIDE SEQUENCE [LARGE SCALE GENOMIC DNA]</scope>
    <source>
        <strain evidence="2 3">NBRC 112813</strain>
    </source>
</reference>